<name>R8BXE4_PHAM7</name>
<dbReference type="HOGENOM" id="CLU_1210526_0_0_1"/>
<evidence type="ECO:0000256" key="3">
    <source>
        <dbReference type="ARBA" id="ARBA00022630"/>
    </source>
</evidence>
<keyword evidence="4" id="KW-0274">FAD</keyword>
<evidence type="ECO:0000256" key="1">
    <source>
        <dbReference type="ARBA" id="ARBA00001974"/>
    </source>
</evidence>
<proteinExistence type="inferred from homology"/>
<dbReference type="OrthoDB" id="2219495at2759"/>
<evidence type="ECO:0000256" key="4">
    <source>
        <dbReference type="ARBA" id="ARBA00022827"/>
    </source>
</evidence>
<reference evidence="8" key="1">
    <citation type="journal article" date="2013" name="Genome Announc.">
        <title>Draft genome sequence of the ascomycete Phaeoacremonium aleophilum strain UCR-PA7, a causal agent of the esca disease complex in grapevines.</title>
        <authorList>
            <person name="Blanco-Ulate B."/>
            <person name="Rolshausen P."/>
            <person name="Cantu D."/>
        </authorList>
    </citation>
    <scope>NUCLEOTIDE SEQUENCE [LARGE SCALE GENOMIC DNA]</scope>
    <source>
        <strain evidence="8">UCR-PA7</strain>
    </source>
</reference>
<dbReference type="Proteomes" id="UP000014074">
    <property type="component" value="Unassembled WGS sequence"/>
</dbReference>
<dbReference type="InterPro" id="IPR006076">
    <property type="entry name" value="FAD-dep_OxRdtase"/>
</dbReference>
<gene>
    <name evidence="7" type="ORF">UCRPA7_600</name>
</gene>
<evidence type="ECO:0000259" key="6">
    <source>
        <dbReference type="Pfam" id="PF01266"/>
    </source>
</evidence>
<evidence type="ECO:0000313" key="7">
    <source>
        <dbReference type="EMBL" id="EOO03944.1"/>
    </source>
</evidence>
<dbReference type="Gene3D" id="3.50.50.60">
    <property type="entry name" value="FAD/NAD(P)-binding domain"/>
    <property type="match status" value="1"/>
</dbReference>
<dbReference type="PANTHER" id="PTHR10961:SF15">
    <property type="entry name" value="FAD DEPENDENT OXIDOREDUCTASE DOMAIN-CONTAINING PROTEIN"/>
    <property type="match status" value="1"/>
</dbReference>
<dbReference type="InterPro" id="IPR045170">
    <property type="entry name" value="MTOX"/>
</dbReference>
<keyword evidence="3" id="KW-0285">Flavoprotein</keyword>
<dbReference type="SUPFAM" id="SSF51905">
    <property type="entry name" value="FAD/NAD(P)-binding domain"/>
    <property type="match status" value="1"/>
</dbReference>
<keyword evidence="5" id="KW-0560">Oxidoreductase</keyword>
<comment type="cofactor">
    <cofactor evidence="1">
        <name>FAD</name>
        <dbReference type="ChEBI" id="CHEBI:57692"/>
    </cofactor>
</comment>
<dbReference type="InterPro" id="IPR036188">
    <property type="entry name" value="FAD/NAD-bd_sf"/>
</dbReference>
<dbReference type="GO" id="GO:0050660">
    <property type="term" value="F:flavin adenine dinucleotide binding"/>
    <property type="evidence" value="ECO:0007669"/>
    <property type="project" value="InterPro"/>
</dbReference>
<dbReference type="EMBL" id="KB932812">
    <property type="protein sequence ID" value="EOO03944.1"/>
    <property type="molecule type" value="Genomic_DNA"/>
</dbReference>
<comment type="similarity">
    <text evidence="2">Belongs to the MSOX/MTOX family.</text>
</comment>
<dbReference type="PANTHER" id="PTHR10961">
    <property type="entry name" value="PEROXISOMAL SARCOSINE OXIDASE"/>
    <property type="match status" value="1"/>
</dbReference>
<protein>
    <submittedName>
        <fullName evidence="7">Putative sarcosine oxidase protein</fullName>
    </submittedName>
</protein>
<evidence type="ECO:0000256" key="5">
    <source>
        <dbReference type="ARBA" id="ARBA00023002"/>
    </source>
</evidence>
<feature type="domain" description="FAD dependent oxidoreductase" evidence="6">
    <location>
        <begin position="37"/>
        <end position="149"/>
    </location>
</feature>
<dbReference type="eggNOG" id="KOG2820">
    <property type="taxonomic scope" value="Eukaryota"/>
</dbReference>
<dbReference type="GeneID" id="19326612"/>
<dbReference type="GO" id="GO:0008115">
    <property type="term" value="F:sarcosine oxidase activity"/>
    <property type="evidence" value="ECO:0007669"/>
    <property type="project" value="TreeGrafter"/>
</dbReference>
<dbReference type="Pfam" id="PF01266">
    <property type="entry name" value="DAO"/>
    <property type="match status" value="1"/>
</dbReference>
<evidence type="ECO:0000313" key="8">
    <source>
        <dbReference type="Proteomes" id="UP000014074"/>
    </source>
</evidence>
<dbReference type="RefSeq" id="XP_007911385.1">
    <property type="nucleotide sequence ID" value="XM_007913194.1"/>
</dbReference>
<accession>R8BXE4</accession>
<organism evidence="7 8">
    <name type="scientific">Phaeoacremonium minimum (strain UCR-PA7)</name>
    <name type="common">Esca disease fungus</name>
    <name type="synonym">Togninia minima</name>
    <dbReference type="NCBI Taxonomy" id="1286976"/>
    <lineage>
        <taxon>Eukaryota</taxon>
        <taxon>Fungi</taxon>
        <taxon>Dikarya</taxon>
        <taxon>Ascomycota</taxon>
        <taxon>Pezizomycotina</taxon>
        <taxon>Sordariomycetes</taxon>
        <taxon>Sordariomycetidae</taxon>
        <taxon>Togniniales</taxon>
        <taxon>Togniniaceae</taxon>
        <taxon>Phaeoacremonium</taxon>
    </lineage>
</organism>
<evidence type="ECO:0000256" key="2">
    <source>
        <dbReference type="ARBA" id="ARBA00010989"/>
    </source>
</evidence>
<keyword evidence="8" id="KW-1185">Reference proteome</keyword>
<sequence length="229" mass="26136">MRKLQFVKGNTDDQERIDKLGENWSKKYHVVDKFANGDTNGFLDTAAGITLADKACTYARHLCEQEGVKFVLGEPRGKLQDLIRIENGTNKKVTGIKTCDGLVHQADLVIVACGPWTSAVIPEAHKTVEATMGTVMFIDIPEERKDLRKKFHPDNMPLCWYTDTIDNDYVKNQLERKHDHFTEWWKWRAVEEGKPCNGLEEGEFGPREMSKLELARASDFKFTQSSQAE</sequence>
<dbReference type="AlphaFoldDB" id="R8BXE4"/>
<dbReference type="KEGG" id="tmn:UCRPA7_600"/>